<reference evidence="1" key="1">
    <citation type="journal article" date="2021" name="Open Biol.">
        <title>Shared evolutionary footprints suggest mitochondrial oxidative damage underlies multiple complex I losses in fungi.</title>
        <authorList>
            <person name="Schikora-Tamarit M.A."/>
            <person name="Marcet-Houben M."/>
            <person name="Nosek J."/>
            <person name="Gabaldon T."/>
        </authorList>
    </citation>
    <scope>NUCLEOTIDE SEQUENCE</scope>
    <source>
        <strain evidence="1">NCAIM Y.01608</strain>
    </source>
</reference>
<gene>
    <name evidence="1" type="ORF">OGATHE_005091</name>
</gene>
<protein>
    <submittedName>
        <fullName evidence="1">Uncharacterized protein</fullName>
    </submittedName>
</protein>
<name>A0A9P8NWK4_9ASCO</name>
<sequence>MIWICNTGVCNSFREPVSEEKWGNGVADKDLGRLRNRRATIQNQSQIASSCILNLLENDIIDQGWDTRDRELFACKFSVVGCPKHFLPSGWLFFNLGHNTFLNTLPNSSNTNHDCWLQSFDITLTVPGRRICESFHIGIASNRTPVKAEQLKD</sequence>
<evidence type="ECO:0000313" key="2">
    <source>
        <dbReference type="Proteomes" id="UP000788993"/>
    </source>
</evidence>
<accession>A0A9P8NWK4</accession>
<comment type="caution">
    <text evidence="1">The sequence shown here is derived from an EMBL/GenBank/DDBJ whole genome shotgun (WGS) entry which is preliminary data.</text>
</comment>
<keyword evidence="2" id="KW-1185">Reference proteome</keyword>
<organism evidence="1 2">
    <name type="scientific">Ogataea polymorpha</name>
    <dbReference type="NCBI Taxonomy" id="460523"/>
    <lineage>
        <taxon>Eukaryota</taxon>
        <taxon>Fungi</taxon>
        <taxon>Dikarya</taxon>
        <taxon>Ascomycota</taxon>
        <taxon>Saccharomycotina</taxon>
        <taxon>Pichiomycetes</taxon>
        <taxon>Pichiales</taxon>
        <taxon>Pichiaceae</taxon>
        <taxon>Ogataea</taxon>
    </lineage>
</organism>
<reference evidence="1" key="2">
    <citation type="submission" date="2021-01" db="EMBL/GenBank/DDBJ databases">
        <authorList>
            <person name="Schikora-Tamarit M.A."/>
        </authorList>
    </citation>
    <scope>NUCLEOTIDE SEQUENCE</scope>
    <source>
        <strain evidence="1">NCAIM Y.01608</strain>
    </source>
</reference>
<dbReference type="Proteomes" id="UP000788993">
    <property type="component" value="Unassembled WGS sequence"/>
</dbReference>
<evidence type="ECO:0000313" key="1">
    <source>
        <dbReference type="EMBL" id="KAH3660759.1"/>
    </source>
</evidence>
<dbReference type="AlphaFoldDB" id="A0A9P8NWK4"/>
<proteinExistence type="predicted"/>
<dbReference type="EMBL" id="JAEUBD010001468">
    <property type="protein sequence ID" value="KAH3660759.1"/>
    <property type="molecule type" value="Genomic_DNA"/>
</dbReference>